<sequence>MKKLHTPGQKQILIMKGEGLGCDYVAKMIFAIESSKNSNEGFYLNDVSDWALANSQIADTAAVVLILNANLSEWNTILEHQMFPSANRGGSLLVIMTTNENDVNATLEPFVLDASNHDALPTKLEKAHVFDMMAKRKVLTVITGDLDKTKKATKNDPRPTITTRTRESILQALGTHMWVRRLKTFFVGEMEEGSLFFRKPDPQLVEEFKKLFANDRICSKALGLIVTYMFGRYDSNIAKRLQNTHAIKVYQSDIRDAEHASTKLPYPRFKHIANYCDRCLKQVEFNGNDGLKQLQEAMLIDESNQFAGDHIRISLMVALNEVIPQGIIESCDEDFFFNFVKCEKTGGKPEHAFIRTEQGLKAFFKRIMYHWEHDMKRCIGHQVLFRNFEGFLKYLKHKKHMRWNILSKLDNNYCVLYYGMERGDQCKTLTEIILNEGTWKKKRKQKHLLQMAKEQEEKALIHAAELKNTSAFKCLVQNGVPITENAFIAALKEIAVGIIEFCLNGAEFDDDVWTNCLHECLRVNNHRILQTCMEAKQSLLNQSCTDTMPLIHRVLSDQMMLKVLLEGSWSKHVNVNIIYQSEGDKGTTALMLATEDGNIIAVEYLLQKGAKQRQPGVDYPPICIAAKNGHLNIVKALVNNDITILDDPECGQERLITIASRCGFHDIVNFIKESKSSA</sequence>
<dbReference type="Proteomes" id="UP000828390">
    <property type="component" value="Unassembled WGS sequence"/>
</dbReference>
<keyword evidence="2 3" id="KW-0040">ANK repeat</keyword>
<reference evidence="4" key="1">
    <citation type="journal article" date="2019" name="bioRxiv">
        <title>The Genome of the Zebra Mussel, Dreissena polymorpha: A Resource for Invasive Species Research.</title>
        <authorList>
            <person name="McCartney M.A."/>
            <person name="Auch B."/>
            <person name="Kono T."/>
            <person name="Mallez S."/>
            <person name="Zhang Y."/>
            <person name="Obille A."/>
            <person name="Becker A."/>
            <person name="Abrahante J.E."/>
            <person name="Garbe J."/>
            <person name="Badalamenti J.P."/>
            <person name="Herman A."/>
            <person name="Mangelson H."/>
            <person name="Liachko I."/>
            <person name="Sullivan S."/>
            <person name="Sone E.D."/>
            <person name="Koren S."/>
            <person name="Silverstein K.A.T."/>
            <person name="Beckman K.B."/>
            <person name="Gohl D.M."/>
        </authorList>
    </citation>
    <scope>NUCLEOTIDE SEQUENCE</scope>
    <source>
        <strain evidence="4">Duluth1</strain>
        <tissue evidence="4">Whole animal</tissue>
    </source>
</reference>
<dbReference type="PANTHER" id="PTHR24188">
    <property type="entry name" value="ANKYRIN REPEAT PROTEIN"/>
    <property type="match status" value="1"/>
</dbReference>
<evidence type="ECO:0000256" key="3">
    <source>
        <dbReference type="PROSITE-ProRule" id="PRU00023"/>
    </source>
</evidence>
<dbReference type="AlphaFoldDB" id="A0A9D4BJ07"/>
<proteinExistence type="predicted"/>
<evidence type="ECO:0000313" key="4">
    <source>
        <dbReference type="EMBL" id="KAH3705120.1"/>
    </source>
</evidence>
<dbReference type="SMART" id="SM00248">
    <property type="entry name" value="ANK"/>
    <property type="match status" value="4"/>
</dbReference>
<dbReference type="Pfam" id="PF00023">
    <property type="entry name" value="Ank"/>
    <property type="match status" value="1"/>
</dbReference>
<organism evidence="4 5">
    <name type="scientific">Dreissena polymorpha</name>
    <name type="common">Zebra mussel</name>
    <name type="synonym">Mytilus polymorpha</name>
    <dbReference type="NCBI Taxonomy" id="45954"/>
    <lineage>
        <taxon>Eukaryota</taxon>
        <taxon>Metazoa</taxon>
        <taxon>Spiralia</taxon>
        <taxon>Lophotrochozoa</taxon>
        <taxon>Mollusca</taxon>
        <taxon>Bivalvia</taxon>
        <taxon>Autobranchia</taxon>
        <taxon>Heteroconchia</taxon>
        <taxon>Euheterodonta</taxon>
        <taxon>Imparidentia</taxon>
        <taxon>Neoheterodontei</taxon>
        <taxon>Myida</taxon>
        <taxon>Dreissenoidea</taxon>
        <taxon>Dreissenidae</taxon>
        <taxon>Dreissena</taxon>
    </lineage>
</organism>
<evidence type="ECO:0000256" key="2">
    <source>
        <dbReference type="ARBA" id="ARBA00023043"/>
    </source>
</evidence>
<keyword evidence="1" id="KW-0677">Repeat</keyword>
<dbReference type="OrthoDB" id="5401212at2759"/>
<dbReference type="Gene3D" id="1.25.40.20">
    <property type="entry name" value="Ankyrin repeat-containing domain"/>
    <property type="match status" value="1"/>
</dbReference>
<name>A0A9D4BJ07_DREPO</name>
<dbReference type="EMBL" id="JAIWYP010000015">
    <property type="protein sequence ID" value="KAH3705120.1"/>
    <property type="molecule type" value="Genomic_DNA"/>
</dbReference>
<dbReference type="InterPro" id="IPR036770">
    <property type="entry name" value="Ankyrin_rpt-contain_sf"/>
</dbReference>
<evidence type="ECO:0000256" key="1">
    <source>
        <dbReference type="ARBA" id="ARBA00022737"/>
    </source>
</evidence>
<accession>A0A9D4BJ07</accession>
<feature type="repeat" description="ANK" evidence="3">
    <location>
        <begin position="585"/>
        <end position="610"/>
    </location>
</feature>
<evidence type="ECO:0000313" key="5">
    <source>
        <dbReference type="Proteomes" id="UP000828390"/>
    </source>
</evidence>
<gene>
    <name evidence="4" type="ORF">DPMN_080185</name>
</gene>
<dbReference type="PROSITE" id="PS50088">
    <property type="entry name" value="ANK_REPEAT"/>
    <property type="match status" value="1"/>
</dbReference>
<keyword evidence="5" id="KW-1185">Reference proteome</keyword>
<comment type="caution">
    <text evidence="4">The sequence shown here is derived from an EMBL/GenBank/DDBJ whole genome shotgun (WGS) entry which is preliminary data.</text>
</comment>
<dbReference type="PANTHER" id="PTHR24188:SF29">
    <property type="entry name" value="GH09064P"/>
    <property type="match status" value="1"/>
</dbReference>
<dbReference type="InterPro" id="IPR002110">
    <property type="entry name" value="Ankyrin_rpt"/>
</dbReference>
<protein>
    <submittedName>
        <fullName evidence="4">Uncharacterized protein</fullName>
    </submittedName>
</protein>
<dbReference type="PROSITE" id="PS50297">
    <property type="entry name" value="ANK_REP_REGION"/>
    <property type="match status" value="1"/>
</dbReference>
<reference evidence="4" key="2">
    <citation type="submission" date="2020-11" db="EMBL/GenBank/DDBJ databases">
        <authorList>
            <person name="McCartney M.A."/>
            <person name="Auch B."/>
            <person name="Kono T."/>
            <person name="Mallez S."/>
            <person name="Becker A."/>
            <person name="Gohl D.M."/>
            <person name="Silverstein K.A.T."/>
            <person name="Koren S."/>
            <person name="Bechman K.B."/>
            <person name="Herman A."/>
            <person name="Abrahante J.E."/>
            <person name="Garbe J."/>
        </authorList>
    </citation>
    <scope>NUCLEOTIDE SEQUENCE</scope>
    <source>
        <strain evidence="4">Duluth1</strain>
        <tissue evidence="4">Whole animal</tissue>
    </source>
</reference>
<dbReference type="SUPFAM" id="SSF48403">
    <property type="entry name" value="Ankyrin repeat"/>
    <property type="match status" value="1"/>
</dbReference>